<dbReference type="InterPro" id="IPR000705">
    <property type="entry name" value="Galactokinase"/>
</dbReference>
<evidence type="ECO:0000259" key="8">
    <source>
        <dbReference type="Pfam" id="PF10509"/>
    </source>
</evidence>
<evidence type="ECO:0000256" key="3">
    <source>
        <dbReference type="ARBA" id="ARBA00022741"/>
    </source>
</evidence>
<dbReference type="InterPro" id="IPR014721">
    <property type="entry name" value="Ribsml_uS5_D2-typ_fold_subgr"/>
</dbReference>
<evidence type="ECO:0000259" key="6">
    <source>
        <dbReference type="Pfam" id="PF00288"/>
    </source>
</evidence>
<keyword evidence="4" id="KW-0418">Kinase</keyword>
<dbReference type="SUPFAM" id="SSF54211">
    <property type="entry name" value="Ribosomal protein S5 domain 2-like"/>
    <property type="match status" value="1"/>
</dbReference>
<dbReference type="AlphaFoldDB" id="A0A8S1JH51"/>
<evidence type="ECO:0000313" key="9">
    <source>
        <dbReference type="EMBL" id="CAD7703581.1"/>
    </source>
</evidence>
<evidence type="ECO:0000259" key="7">
    <source>
        <dbReference type="Pfam" id="PF08544"/>
    </source>
</evidence>
<evidence type="ECO:0000256" key="2">
    <source>
        <dbReference type="ARBA" id="ARBA00022679"/>
    </source>
</evidence>
<dbReference type="InterPro" id="IPR036554">
    <property type="entry name" value="GHMP_kinase_C_sf"/>
</dbReference>
<dbReference type="Pfam" id="PF10509">
    <property type="entry name" value="GalKase_gal_bdg"/>
    <property type="match status" value="1"/>
</dbReference>
<dbReference type="PRINTS" id="PR00473">
    <property type="entry name" value="GALCTOKINASE"/>
</dbReference>
<gene>
    <name evidence="9" type="ORF">OSTQU699_LOCUS8938</name>
</gene>
<dbReference type="PANTHER" id="PTHR10457:SF7">
    <property type="entry name" value="GALACTOKINASE-RELATED"/>
    <property type="match status" value="1"/>
</dbReference>
<dbReference type="Gene3D" id="1.20.1440.340">
    <property type="match status" value="1"/>
</dbReference>
<evidence type="ECO:0000256" key="1">
    <source>
        <dbReference type="ARBA" id="ARBA00006566"/>
    </source>
</evidence>
<dbReference type="PRINTS" id="PR00959">
    <property type="entry name" value="MEVGALKINASE"/>
</dbReference>
<feature type="domain" description="GHMP kinase C-terminal" evidence="7">
    <location>
        <begin position="397"/>
        <end position="467"/>
    </location>
</feature>
<dbReference type="InterPro" id="IPR006206">
    <property type="entry name" value="Mevalonate/galactokinase"/>
</dbReference>
<evidence type="ECO:0008006" key="11">
    <source>
        <dbReference type="Google" id="ProtNLM"/>
    </source>
</evidence>
<dbReference type="OrthoDB" id="187738at2759"/>
<dbReference type="Proteomes" id="UP000708148">
    <property type="component" value="Unassembled WGS sequence"/>
</dbReference>
<comment type="caution">
    <text evidence="9">The sequence shown here is derived from an EMBL/GenBank/DDBJ whole genome shotgun (WGS) entry which is preliminary data.</text>
</comment>
<dbReference type="SUPFAM" id="SSF55060">
    <property type="entry name" value="GHMP Kinase, C-terminal domain"/>
    <property type="match status" value="1"/>
</dbReference>
<accession>A0A8S1JH51</accession>
<dbReference type="PROSITE" id="PS00627">
    <property type="entry name" value="GHMP_KINASES_ATP"/>
    <property type="match status" value="1"/>
</dbReference>
<evidence type="ECO:0000256" key="5">
    <source>
        <dbReference type="ARBA" id="ARBA00022840"/>
    </source>
</evidence>
<name>A0A8S1JH51_9CHLO</name>
<dbReference type="InterPro" id="IPR019741">
    <property type="entry name" value="Galactokinase_CS"/>
</dbReference>
<dbReference type="InterPro" id="IPR006203">
    <property type="entry name" value="GHMP_knse_ATP-bd_CS"/>
</dbReference>
<dbReference type="InterPro" id="IPR019539">
    <property type="entry name" value="GalKase_N"/>
</dbReference>
<dbReference type="PIRSF" id="PIRSF000530">
    <property type="entry name" value="Galactokinase"/>
    <property type="match status" value="1"/>
</dbReference>
<organism evidence="9 10">
    <name type="scientific">Ostreobium quekettii</name>
    <dbReference type="NCBI Taxonomy" id="121088"/>
    <lineage>
        <taxon>Eukaryota</taxon>
        <taxon>Viridiplantae</taxon>
        <taxon>Chlorophyta</taxon>
        <taxon>core chlorophytes</taxon>
        <taxon>Ulvophyceae</taxon>
        <taxon>TCBD clade</taxon>
        <taxon>Bryopsidales</taxon>
        <taxon>Ostreobineae</taxon>
        <taxon>Ostreobiaceae</taxon>
        <taxon>Ostreobium</taxon>
    </lineage>
</organism>
<dbReference type="GO" id="GO:0004335">
    <property type="term" value="F:galactokinase activity"/>
    <property type="evidence" value="ECO:0007669"/>
    <property type="project" value="InterPro"/>
</dbReference>
<dbReference type="EMBL" id="CAJHUC010002308">
    <property type="protein sequence ID" value="CAD7703581.1"/>
    <property type="molecule type" value="Genomic_DNA"/>
</dbReference>
<keyword evidence="3" id="KW-0547">Nucleotide-binding</keyword>
<dbReference type="InterPro" id="IPR013750">
    <property type="entry name" value="GHMP_kinase_C_dom"/>
</dbReference>
<reference evidence="9" key="1">
    <citation type="submission" date="2020-12" db="EMBL/GenBank/DDBJ databases">
        <authorList>
            <person name="Iha C."/>
        </authorList>
    </citation>
    <scope>NUCLEOTIDE SEQUENCE</scope>
</reference>
<sequence length="505" mass="53796">MAQAASDGLVPVVSDPVSIYGQQGWDVEKSRYAELGRKFEEAFGCRPDVLARSPGRVNLIGEHIDYEGYAVFPMAIHQDTVVALRVGGDTLQIHNTQQEQYPAKDFPVDPKQAVDVKQHTWANYFVAAYKGVYDYISDKGMEAPAPSGLQVMIDGRVPTGSGLSSSSALVCASALGVLAVHGTCGLQLKQADIAEFTCRCERYVGTESGGMDQAISIMARPGVAKLVEFNPVRATDVALPPGASFVVANSLAVSNKAETATGRYNLRVVECRLASAVVALKLGLSVCEAVKIETLGQLQRHITASTSIDSFTTCIEAVNEHLHGGEYSISEVGELVGVTLPELFSSSTSSLKVLEAKQAAGKGFKLKDRALHVYSEAKRVHDFKRVCESNEDTSSKLKALGSLMNASHESCRDLYECSCPELEDLVSAALKAGALGSRLTGAGWGGCTVSLVLESKVDAFISEVTHLFYSSKLEQGVITTGQLQGCIFATKPSSGAAVLMRGAER</sequence>
<dbReference type="GO" id="GO:0006012">
    <property type="term" value="P:galactose metabolic process"/>
    <property type="evidence" value="ECO:0007669"/>
    <property type="project" value="InterPro"/>
</dbReference>
<dbReference type="Gene3D" id="3.30.230.10">
    <property type="match status" value="1"/>
</dbReference>
<keyword evidence="2" id="KW-0808">Transferase</keyword>
<dbReference type="GO" id="GO:0005829">
    <property type="term" value="C:cytosol"/>
    <property type="evidence" value="ECO:0007669"/>
    <property type="project" value="TreeGrafter"/>
</dbReference>
<dbReference type="InterPro" id="IPR020568">
    <property type="entry name" value="Ribosomal_Su5_D2-typ_SF"/>
</dbReference>
<evidence type="ECO:0000256" key="4">
    <source>
        <dbReference type="ARBA" id="ARBA00022777"/>
    </source>
</evidence>
<keyword evidence="5" id="KW-0067">ATP-binding</keyword>
<feature type="domain" description="Galactokinase N-terminal" evidence="8">
    <location>
        <begin position="38"/>
        <end position="85"/>
    </location>
</feature>
<keyword evidence="10" id="KW-1185">Reference proteome</keyword>
<dbReference type="GO" id="GO:0005524">
    <property type="term" value="F:ATP binding"/>
    <property type="evidence" value="ECO:0007669"/>
    <property type="project" value="UniProtKB-KW"/>
</dbReference>
<dbReference type="NCBIfam" id="TIGR00131">
    <property type="entry name" value="gal_kin"/>
    <property type="match status" value="1"/>
</dbReference>
<dbReference type="InterPro" id="IPR006204">
    <property type="entry name" value="GHMP_kinase_N_dom"/>
</dbReference>
<evidence type="ECO:0000313" key="10">
    <source>
        <dbReference type="Proteomes" id="UP000708148"/>
    </source>
</evidence>
<dbReference type="PANTHER" id="PTHR10457">
    <property type="entry name" value="MEVALONATE KINASE/GALACTOKINASE"/>
    <property type="match status" value="1"/>
</dbReference>
<dbReference type="PROSITE" id="PS00106">
    <property type="entry name" value="GALACTOKINASE"/>
    <property type="match status" value="1"/>
</dbReference>
<dbReference type="Pfam" id="PF08544">
    <property type="entry name" value="GHMP_kinases_C"/>
    <property type="match status" value="1"/>
</dbReference>
<dbReference type="Gene3D" id="3.30.70.3170">
    <property type="match status" value="1"/>
</dbReference>
<dbReference type="Pfam" id="PF00288">
    <property type="entry name" value="GHMP_kinases_N"/>
    <property type="match status" value="1"/>
</dbReference>
<feature type="domain" description="GHMP kinase N-terminal" evidence="6">
    <location>
        <begin position="124"/>
        <end position="219"/>
    </location>
</feature>
<proteinExistence type="inferred from homology"/>
<protein>
    <recommendedName>
        <fullName evidence="11">Galactokinase</fullName>
    </recommendedName>
</protein>
<comment type="similarity">
    <text evidence="1">Belongs to the GHMP kinase family. GalK subfamily.</text>
</comment>